<dbReference type="GO" id="GO:0005509">
    <property type="term" value="F:calcium ion binding"/>
    <property type="evidence" value="ECO:0007669"/>
    <property type="project" value="UniProtKB-UniRule"/>
</dbReference>
<evidence type="ECO:0000256" key="1">
    <source>
        <dbReference type="ARBA" id="ARBA00004370"/>
    </source>
</evidence>
<feature type="non-terminal residue" evidence="14">
    <location>
        <position position="1"/>
    </location>
</feature>
<organism evidence="14 15">
    <name type="scientific">Crypturellus soui</name>
    <dbReference type="NCBI Taxonomy" id="458187"/>
    <lineage>
        <taxon>Eukaryota</taxon>
        <taxon>Metazoa</taxon>
        <taxon>Chordata</taxon>
        <taxon>Craniata</taxon>
        <taxon>Vertebrata</taxon>
        <taxon>Euteleostomi</taxon>
        <taxon>Archelosauria</taxon>
        <taxon>Archosauria</taxon>
        <taxon>Dinosauria</taxon>
        <taxon>Saurischia</taxon>
        <taxon>Theropoda</taxon>
        <taxon>Coelurosauria</taxon>
        <taxon>Aves</taxon>
        <taxon>Palaeognathae</taxon>
        <taxon>Tinamiformes</taxon>
        <taxon>Tinamidae</taxon>
        <taxon>Crypturellus</taxon>
    </lineage>
</organism>
<evidence type="ECO:0000256" key="7">
    <source>
        <dbReference type="ARBA" id="ARBA00022889"/>
    </source>
</evidence>
<protein>
    <submittedName>
        <fullName evidence="14">PCD23 protein</fullName>
    </submittedName>
</protein>
<dbReference type="PRINTS" id="PR00205">
    <property type="entry name" value="CADHERIN"/>
</dbReference>
<dbReference type="GO" id="GO:0048729">
    <property type="term" value="P:tissue morphogenesis"/>
    <property type="evidence" value="ECO:0007669"/>
    <property type="project" value="UniProtKB-ARBA"/>
</dbReference>
<evidence type="ECO:0000256" key="9">
    <source>
        <dbReference type="ARBA" id="ARBA00023136"/>
    </source>
</evidence>
<feature type="domain" description="Cadherin" evidence="13">
    <location>
        <begin position="116"/>
        <end position="217"/>
    </location>
</feature>
<dbReference type="PANTHER" id="PTHR24025:SF28">
    <property type="entry name" value="PUTATIVE-RELATED"/>
    <property type="match status" value="1"/>
</dbReference>
<dbReference type="InterPro" id="IPR020894">
    <property type="entry name" value="Cadherin_CS"/>
</dbReference>
<dbReference type="Pfam" id="PF00028">
    <property type="entry name" value="Cadherin"/>
    <property type="match status" value="7"/>
</dbReference>
<keyword evidence="15" id="KW-1185">Reference proteome</keyword>
<keyword evidence="5" id="KW-0677">Repeat</keyword>
<dbReference type="SUPFAM" id="SSF49313">
    <property type="entry name" value="Cadherin-like"/>
    <property type="match status" value="7"/>
</dbReference>
<reference evidence="14 15" key="1">
    <citation type="submission" date="2019-09" db="EMBL/GenBank/DDBJ databases">
        <title>Bird 10,000 Genomes (B10K) Project - Family phase.</title>
        <authorList>
            <person name="Zhang G."/>
        </authorList>
    </citation>
    <scope>NUCLEOTIDE SEQUENCE [LARGE SCALE GENOMIC DNA]</scope>
    <source>
        <strain evidence="14">B10K-MSB-42743</strain>
        <tissue evidence="14">Heart</tissue>
    </source>
</reference>
<dbReference type="FunFam" id="2.60.40.60:FF:000020">
    <property type="entry name" value="Dachsous cadherin-related 1b"/>
    <property type="match status" value="2"/>
</dbReference>
<dbReference type="AlphaFoldDB" id="A0A7K4JYX5"/>
<evidence type="ECO:0000256" key="5">
    <source>
        <dbReference type="ARBA" id="ARBA00022737"/>
    </source>
</evidence>
<feature type="domain" description="Cadherin" evidence="13">
    <location>
        <begin position="550"/>
        <end position="663"/>
    </location>
</feature>
<keyword evidence="6 12" id="KW-0106">Calcium</keyword>
<keyword evidence="8" id="KW-1133">Transmembrane helix</keyword>
<evidence type="ECO:0000313" key="14">
    <source>
        <dbReference type="EMBL" id="NWI09184.1"/>
    </source>
</evidence>
<dbReference type="InterPro" id="IPR002126">
    <property type="entry name" value="Cadherin-like_dom"/>
</dbReference>
<keyword evidence="3" id="KW-0812">Transmembrane</keyword>
<dbReference type="GO" id="GO:0003007">
    <property type="term" value="P:heart morphogenesis"/>
    <property type="evidence" value="ECO:0007669"/>
    <property type="project" value="UniProtKB-ARBA"/>
</dbReference>
<gene>
    <name evidence="14" type="primary">Dchs2</name>
    <name evidence="14" type="ORF">CRYSOU_R08085</name>
</gene>
<dbReference type="InterPro" id="IPR050971">
    <property type="entry name" value="Cadherin-domain_protein"/>
</dbReference>
<proteinExistence type="predicted"/>
<dbReference type="GO" id="GO:0007156">
    <property type="term" value="P:homophilic cell adhesion via plasma membrane adhesion molecules"/>
    <property type="evidence" value="ECO:0007669"/>
    <property type="project" value="InterPro"/>
</dbReference>
<comment type="caution">
    <text evidence="14">The sequence shown here is derived from an EMBL/GenBank/DDBJ whole genome shotgun (WGS) entry which is preliminary data.</text>
</comment>
<dbReference type="Gene3D" id="2.60.40.60">
    <property type="entry name" value="Cadherins"/>
    <property type="match status" value="7"/>
</dbReference>
<evidence type="ECO:0000256" key="10">
    <source>
        <dbReference type="ARBA" id="ARBA00023157"/>
    </source>
</evidence>
<dbReference type="FunFam" id="2.60.40.60:FF:000013">
    <property type="entry name" value="Cadherin EGF LAG seven-pass G-type receptor"/>
    <property type="match status" value="1"/>
</dbReference>
<dbReference type="SMART" id="SM00112">
    <property type="entry name" value="CA"/>
    <property type="match status" value="7"/>
</dbReference>
<dbReference type="FunFam" id="2.60.40.60:FF:000081">
    <property type="entry name" value="protocadherin Fat 4"/>
    <property type="match status" value="1"/>
</dbReference>
<evidence type="ECO:0000259" key="13">
    <source>
        <dbReference type="PROSITE" id="PS50268"/>
    </source>
</evidence>
<dbReference type="EMBL" id="VWPX01001947">
    <property type="protein sequence ID" value="NWI09184.1"/>
    <property type="molecule type" value="Genomic_DNA"/>
</dbReference>
<dbReference type="Proteomes" id="UP000545332">
    <property type="component" value="Unassembled WGS sequence"/>
</dbReference>
<sequence length="741" mass="82268">AFSQDFKHFVIPENFKPAQVLSFIKLSDNHLIKEKKLHYSIAEKEDDHFEIDSLTGDIFLSNELDYETASHFLLQVTIKDYENTPPQNTTVFLSIDVEDQNDHSPHFQDDFIVIGIEENVPIGTPVYTFNAKDGDGSFLNSKIKYSMEMNSLGENPFLIHPSYGTLITAFPLDREITASLLLTVSSIDQAINLTDRKLDSLTAKIVILDVNDNSPVFTSSPLSYVMENVEVGFLVHHIVAKDPDEGKNGQVTYHILSGNENKTFVLDKVTGLLSTSLPLDRETQERYSLTIMALDDGIPALSATQILTVVVLDVNDERPIFLKQFYETAVRENQDPGEFVVMVEAVDRDSGLNSLLQYEILPGSGYGNFRMNSDTGKIVTTISLDRETEEAFSIKGNNMKYLSRPVNGRGELLYITVLDENDNNPLFAKNRYEISMRENLQEGSAVMELFASDEDDGLNGEVMYSVIDDTFGAFAIDSVTGSVVTTQVLDRETKSVYTFRVVASDCSTHLPRSTTNKVHLLVLAENSMNSVLGEVMVWIQDVNDNVPKFEQSYYKASVWEGQIPKTDIIQVFATDLDSGLNGETEYSIVSGNENGAFLIDSSRGILATNTILDYENTSSYRFVETAASHYLVLLACDHGTPSLNSTATVLINVQDANDNPPLFNNPQYHIHVRESIAVGSRITEVSANDCDVGANAEITYTISSGNDKGHFRLDGKTGSVDLIKALDYEDTVKFTLIIQAT</sequence>
<evidence type="ECO:0000313" key="15">
    <source>
        <dbReference type="Proteomes" id="UP000545332"/>
    </source>
</evidence>
<dbReference type="OrthoDB" id="6252479at2759"/>
<feature type="domain" description="Cadherin" evidence="13">
    <location>
        <begin position="225"/>
        <end position="321"/>
    </location>
</feature>
<comment type="subcellular location">
    <subcellularLocation>
        <location evidence="1">Membrane</location>
    </subcellularLocation>
</comment>
<keyword evidence="7" id="KW-0130">Cell adhesion</keyword>
<evidence type="ECO:0000256" key="6">
    <source>
        <dbReference type="ARBA" id="ARBA00022837"/>
    </source>
</evidence>
<keyword evidence="4" id="KW-0732">Signal</keyword>
<keyword evidence="10" id="KW-1015">Disulfide bond</keyword>
<dbReference type="FunFam" id="2.60.40.60:FF:000181">
    <property type="entry name" value="Predicted protein"/>
    <property type="match status" value="2"/>
</dbReference>
<feature type="domain" description="Cadherin" evidence="13">
    <location>
        <begin position="664"/>
        <end position="741"/>
    </location>
</feature>
<dbReference type="PANTHER" id="PTHR24025">
    <property type="entry name" value="DESMOGLEIN FAMILY MEMBER"/>
    <property type="match status" value="1"/>
</dbReference>
<evidence type="ECO:0000256" key="2">
    <source>
        <dbReference type="ARBA" id="ARBA00022536"/>
    </source>
</evidence>
<keyword evidence="9" id="KW-0472">Membrane</keyword>
<dbReference type="CDD" id="cd11304">
    <property type="entry name" value="Cadherin_repeat"/>
    <property type="match status" value="7"/>
</dbReference>
<evidence type="ECO:0000256" key="4">
    <source>
        <dbReference type="ARBA" id="ARBA00022729"/>
    </source>
</evidence>
<dbReference type="PROSITE" id="PS50268">
    <property type="entry name" value="CADHERIN_2"/>
    <property type="match status" value="7"/>
</dbReference>
<name>A0A7K4JYX5_9AVES</name>
<dbReference type="GO" id="GO:0005886">
    <property type="term" value="C:plasma membrane"/>
    <property type="evidence" value="ECO:0007669"/>
    <property type="project" value="InterPro"/>
</dbReference>
<evidence type="ECO:0000256" key="11">
    <source>
        <dbReference type="ARBA" id="ARBA00023180"/>
    </source>
</evidence>
<feature type="domain" description="Cadherin" evidence="13">
    <location>
        <begin position="3"/>
        <end position="107"/>
    </location>
</feature>
<feature type="domain" description="Cadherin" evidence="13">
    <location>
        <begin position="322"/>
        <end position="427"/>
    </location>
</feature>
<evidence type="ECO:0000256" key="3">
    <source>
        <dbReference type="ARBA" id="ARBA00022692"/>
    </source>
</evidence>
<keyword evidence="2" id="KW-0245">EGF-like domain</keyword>
<dbReference type="InterPro" id="IPR015919">
    <property type="entry name" value="Cadherin-like_sf"/>
</dbReference>
<dbReference type="PROSITE" id="PS00232">
    <property type="entry name" value="CADHERIN_1"/>
    <property type="match status" value="3"/>
</dbReference>
<keyword evidence="11" id="KW-0325">Glycoprotein</keyword>
<evidence type="ECO:0000256" key="12">
    <source>
        <dbReference type="PROSITE-ProRule" id="PRU00043"/>
    </source>
</evidence>
<feature type="non-terminal residue" evidence="14">
    <location>
        <position position="741"/>
    </location>
</feature>
<dbReference type="GO" id="GO:0005911">
    <property type="term" value="C:cell-cell junction"/>
    <property type="evidence" value="ECO:0007669"/>
    <property type="project" value="TreeGrafter"/>
</dbReference>
<feature type="domain" description="Cadherin" evidence="13">
    <location>
        <begin position="428"/>
        <end position="549"/>
    </location>
</feature>
<evidence type="ECO:0000256" key="8">
    <source>
        <dbReference type="ARBA" id="ARBA00022989"/>
    </source>
</evidence>
<accession>A0A7K4JYX5</accession>